<evidence type="ECO:0000256" key="2">
    <source>
        <dbReference type="ARBA" id="ARBA00022475"/>
    </source>
</evidence>
<evidence type="ECO:0000256" key="5">
    <source>
        <dbReference type="ARBA" id="ARBA00023136"/>
    </source>
</evidence>
<dbReference type="Pfam" id="PF09678">
    <property type="entry name" value="Caa3_CtaG"/>
    <property type="match status" value="1"/>
</dbReference>
<protein>
    <recommendedName>
        <fullName evidence="10">Cytochrome c oxidase assembly protein</fullName>
    </recommendedName>
</protein>
<keyword evidence="5 7" id="KW-0472">Membrane</keyword>
<keyword evidence="9" id="KW-1185">Reference proteome</keyword>
<evidence type="ECO:0000256" key="1">
    <source>
        <dbReference type="ARBA" id="ARBA00004651"/>
    </source>
</evidence>
<evidence type="ECO:0000313" key="8">
    <source>
        <dbReference type="EMBL" id="GAA3155197.1"/>
    </source>
</evidence>
<dbReference type="InterPro" id="IPR019108">
    <property type="entry name" value="Caa3_assmbl_CtaG-rel"/>
</dbReference>
<feature type="transmembrane region" description="Helical" evidence="7">
    <location>
        <begin position="34"/>
        <end position="57"/>
    </location>
</feature>
<keyword evidence="2" id="KW-1003">Cell membrane</keyword>
<dbReference type="EMBL" id="BAAAUT010000050">
    <property type="protein sequence ID" value="GAA3155197.1"/>
    <property type="molecule type" value="Genomic_DNA"/>
</dbReference>
<evidence type="ECO:0000256" key="7">
    <source>
        <dbReference type="SAM" id="Phobius"/>
    </source>
</evidence>
<feature type="transmembrane region" description="Helical" evidence="7">
    <location>
        <begin position="107"/>
        <end position="128"/>
    </location>
</feature>
<keyword evidence="4 7" id="KW-1133">Transmembrane helix</keyword>
<evidence type="ECO:0000256" key="3">
    <source>
        <dbReference type="ARBA" id="ARBA00022692"/>
    </source>
</evidence>
<gene>
    <name evidence="8" type="ORF">GCM10010466_52700</name>
</gene>
<feature type="transmembrane region" description="Helical" evidence="7">
    <location>
        <begin position="258"/>
        <end position="279"/>
    </location>
</feature>
<feature type="transmembrane region" description="Helical" evidence="7">
    <location>
        <begin position="214"/>
        <end position="231"/>
    </location>
</feature>
<feature type="transmembrane region" description="Helical" evidence="7">
    <location>
        <begin position="69"/>
        <end position="87"/>
    </location>
</feature>
<evidence type="ECO:0000313" key="9">
    <source>
        <dbReference type="Proteomes" id="UP001500320"/>
    </source>
</evidence>
<feature type="transmembrane region" description="Helical" evidence="7">
    <location>
        <begin position="181"/>
        <end position="202"/>
    </location>
</feature>
<feature type="region of interest" description="Disordered" evidence="6">
    <location>
        <begin position="286"/>
        <end position="312"/>
    </location>
</feature>
<comment type="subcellular location">
    <subcellularLocation>
        <location evidence="1">Cell membrane</location>
        <topology evidence="1">Multi-pass membrane protein</topology>
    </subcellularLocation>
</comment>
<accession>A0ABP6NR02</accession>
<sequence length="312" mass="31979">MRPATALGPDAPLPALPDLSAPAAAHPPSGHPGAAAWATALPVLLPVLACAVVYLVAARRAAAGPRGWSRLRTASWLTGCAALAAAVSPPGHALLPAGATGHMVQHLVLGMFAPLALVLAAPVTLLLRTAPVPYRRRAARLLRSPLPHVLGHPVTAAALNAGGLLLVMLTPLYAATLTSPVLHHAVHLHYLAAGYLFAWAVAGPDPAPRRPGTAVRVAALVGAAAVHAWLAKHLYAHAPALPPGAGADAADLRRAAQVMYYGGDLAELLLATALFAAWYRRRGRLAPPAGAPDPSRPPRAGTRLRAAGRAVR</sequence>
<name>A0ABP6NR02_9ACTN</name>
<reference evidence="9" key="1">
    <citation type="journal article" date="2019" name="Int. J. Syst. Evol. Microbiol.">
        <title>The Global Catalogue of Microorganisms (GCM) 10K type strain sequencing project: providing services to taxonomists for standard genome sequencing and annotation.</title>
        <authorList>
            <consortium name="The Broad Institute Genomics Platform"/>
            <consortium name="The Broad Institute Genome Sequencing Center for Infectious Disease"/>
            <person name="Wu L."/>
            <person name="Ma J."/>
        </authorList>
    </citation>
    <scope>NUCLEOTIDE SEQUENCE [LARGE SCALE GENOMIC DNA]</scope>
    <source>
        <strain evidence="9">JCM 9373</strain>
    </source>
</reference>
<organism evidence="8 9">
    <name type="scientific">Planomonospora alba</name>
    <dbReference type="NCBI Taxonomy" id="161354"/>
    <lineage>
        <taxon>Bacteria</taxon>
        <taxon>Bacillati</taxon>
        <taxon>Actinomycetota</taxon>
        <taxon>Actinomycetes</taxon>
        <taxon>Streptosporangiales</taxon>
        <taxon>Streptosporangiaceae</taxon>
        <taxon>Planomonospora</taxon>
    </lineage>
</organism>
<dbReference type="RefSeq" id="WP_344864010.1">
    <property type="nucleotide sequence ID" value="NZ_BAAAUT010000050.1"/>
</dbReference>
<evidence type="ECO:0000256" key="4">
    <source>
        <dbReference type="ARBA" id="ARBA00022989"/>
    </source>
</evidence>
<feature type="compositionally biased region" description="Low complexity" evidence="6">
    <location>
        <begin position="298"/>
        <end position="312"/>
    </location>
</feature>
<proteinExistence type="predicted"/>
<evidence type="ECO:0008006" key="10">
    <source>
        <dbReference type="Google" id="ProtNLM"/>
    </source>
</evidence>
<feature type="transmembrane region" description="Helical" evidence="7">
    <location>
        <begin position="149"/>
        <end position="175"/>
    </location>
</feature>
<evidence type="ECO:0000256" key="6">
    <source>
        <dbReference type="SAM" id="MobiDB-lite"/>
    </source>
</evidence>
<keyword evidence="3 7" id="KW-0812">Transmembrane</keyword>
<comment type="caution">
    <text evidence="8">The sequence shown here is derived from an EMBL/GenBank/DDBJ whole genome shotgun (WGS) entry which is preliminary data.</text>
</comment>
<dbReference type="Proteomes" id="UP001500320">
    <property type="component" value="Unassembled WGS sequence"/>
</dbReference>